<dbReference type="AlphaFoldDB" id="X0YJI5"/>
<gene>
    <name evidence="1" type="ORF">S01H1_65420</name>
</gene>
<proteinExistence type="predicted"/>
<protein>
    <submittedName>
        <fullName evidence="1">Uncharacterized protein</fullName>
    </submittedName>
</protein>
<name>X0YJI5_9ZZZZ</name>
<accession>X0YJI5</accession>
<comment type="caution">
    <text evidence="1">The sequence shown here is derived from an EMBL/GenBank/DDBJ whole genome shotgun (WGS) entry which is preliminary data.</text>
</comment>
<dbReference type="EMBL" id="BARS01043187">
    <property type="protein sequence ID" value="GAG36941.1"/>
    <property type="molecule type" value="Genomic_DNA"/>
</dbReference>
<reference evidence="1" key="1">
    <citation type="journal article" date="2014" name="Front. Microbiol.">
        <title>High frequency of phylogenetically diverse reductive dehalogenase-homologous genes in deep subseafloor sedimentary metagenomes.</title>
        <authorList>
            <person name="Kawai M."/>
            <person name="Futagami T."/>
            <person name="Toyoda A."/>
            <person name="Takaki Y."/>
            <person name="Nishi S."/>
            <person name="Hori S."/>
            <person name="Arai W."/>
            <person name="Tsubouchi T."/>
            <person name="Morono Y."/>
            <person name="Uchiyama I."/>
            <person name="Ito T."/>
            <person name="Fujiyama A."/>
            <person name="Inagaki F."/>
            <person name="Takami H."/>
        </authorList>
    </citation>
    <scope>NUCLEOTIDE SEQUENCE</scope>
    <source>
        <strain evidence="1">Expedition CK06-06</strain>
    </source>
</reference>
<sequence>MKDNSSRNKKKSKWIRVLKEDFEKLLKSRSYEVKEDGTFKIESWHINLGTVVEISENYFAIHLPPDEIHCFRKDPKTTLEGISSELIMVLSEYIKLKGEGAKECIKVKAHNKLKHVAA</sequence>
<evidence type="ECO:0000313" key="1">
    <source>
        <dbReference type="EMBL" id="GAG36941.1"/>
    </source>
</evidence>
<organism evidence="1">
    <name type="scientific">marine sediment metagenome</name>
    <dbReference type="NCBI Taxonomy" id="412755"/>
    <lineage>
        <taxon>unclassified sequences</taxon>
        <taxon>metagenomes</taxon>
        <taxon>ecological metagenomes</taxon>
    </lineage>
</organism>